<dbReference type="AlphaFoldDB" id="A0A1G9YQ28"/>
<dbReference type="Proteomes" id="UP000199544">
    <property type="component" value="Unassembled WGS sequence"/>
</dbReference>
<protein>
    <submittedName>
        <fullName evidence="2">Uncharacterized protein</fullName>
    </submittedName>
</protein>
<keyword evidence="3" id="KW-1185">Reference proteome</keyword>
<reference evidence="3" key="1">
    <citation type="submission" date="2016-10" db="EMBL/GenBank/DDBJ databases">
        <authorList>
            <person name="Varghese N."/>
            <person name="Submissions S."/>
        </authorList>
    </citation>
    <scope>NUCLEOTIDE SEQUENCE [LARGE SCALE GENOMIC DNA]</scope>
    <source>
        <strain evidence="3">CGMCC 1.6854</strain>
    </source>
</reference>
<evidence type="ECO:0000313" key="2">
    <source>
        <dbReference type="EMBL" id="SDN11140.1"/>
    </source>
</evidence>
<accession>A0A1G9YQ28</accession>
<evidence type="ECO:0000256" key="1">
    <source>
        <dbReference type="SAM" id="Phobius"/>
    </source>
</evidence>
<keyword evidence="1" id="KW-0472">Membrane</keyword>
<name>A0A1G9YQ28_9BACL</name>
<sequence>MKKEYTYYNTGPEDLVVQFLPISIVVAWFCSSYLSLVFLLNFFESKKSI</sequence>
<feature type="transmembrane region" description="Helical" evidence="1">
    <location>
        <begin position="20"/>
        <end position="43"/>
    </location>
</feature>
<evidence type="ECO:0000313" key="3">
    <source>
        <dbReference type="Proteomes" id="UP000199544"/>
    </source>
</evidence>
<keyword evidence="1" id="KW-1133">Transmembrane helix</keyword>
<gene>
    <name evidence="2" type="ORF">SAMN04488137_3586</name>
</gene>
<keyword evidence="1" id="KW-0812">Transmembrane</keyword>
<proteinExistence type="predicted"/>
<organism evidence="2 3">
    <name type="scientific">Fictibacillus solisalsi</name>
    <dbReference type="NCBI Taxonomy" id="459525"/>
    <lineage>
        <taxon>Bacteria</taxon>
        <taxon>Bacillati</taxon>
        <taxon>Bacillota</taxon>
        <taxon>Bacilli</taxon>
        <taxon>Bacillales</taxon>
        <taxon>Fictibacillaceae</taxon>
        <taxon>Fictibacillus</taxon>
    </lineage>
</organism>
<dbReference type="EMBL" id="FNHW01000001">
    <property type="protein sequence ID" value="SDN11140.1"/>
    <property type="molecule type" value="Genomic_DNA"/>
</dbReference>